<proteinExistence type="predicted"/>
<gene>
    <name evidence="6" type="ORF">C8D91_2939</name>
</gene>
<dbReference type="Gene3D" id="3.80.10.10">
    <property type="entry name" value="Ribonuclease Inhibitor"/>
    <property type="match status" value="1"/>
</dbReference>
<feature type="compositionally biased region" description="Polar residues" evidence="4">
    <location>
        <begin position="187"/>
        <end position="197"/>
    </location>
</feature>
<evidence type="ECO:0000256" key="2">
    <source>
        <dbReference type="ARBA" id="ARBA00022525"/>
    </source>
</evidence>
<dbReference type="Proteomes" id="UP000295724">
    <property type="component" value="Unassembled WGS sequence"/>
</dbReference>
<accession>A0A4V3DGJ7</accession>
<dbReference type="SUPFAM" id="SSF52058">
    <property type="entry name" value="L domain-like"/>
    <property type="match status" value="1"/>
</dbReference>
<comment type="caution">
    <text evidence="6">The sequence shown here is derived from an EMBL/GenBank/DDBJ whole genome shotgun (WGS) entry which is preliminary data.</text>
</comment>
<dbReference type="RefSeq" id="WP_162846930.1">
    <property type="nucleotide sequence ID" value="NZ_NIHB01000008.1"/>
</dbReference>
<dbReference type="InterPro" id="IPR050708">
    <property type="entry name" value="T6SS_VgrG/RHS"/>
</dbReference>
<dbReference type="InterPro" id="IPR032675">
    <property type="entry name" value="LRR_dom_sf"/>
</dbReference>
<dbReference type="EMBL" id="SNZB01000010">
    <property type="protein sequence ID" value="TDR14631.1"/>
    <property type="molecule type" value="Genomic_DNA"/>
</dbReference>
<dbReference type="GO" id="GO:0005737">
    <property type="term" value="C:cytoplasm"/>
    <property type="evidence" value="ECO:0007669"/>
    <property type="project" value="InterPro"/>
</dbReference>
<name>A0A4V3DGJ7_9GAMM</name>
<dbReference type="Gene3D" id="2.180.10.10">
    <property type="entry name" value="RHS repeat-associated core"/>
    <property type="match status" value="1"/>
</dbReference>
<evidence type="ECO:0000256" key="3">
    <source>
        <dbReference type="ARBA" id="ARBA00023026"/>
    </source>
</evidence>
<feature type="chain" id="PRO_5020586875" evidence="5">
    <location>
        <begin position="21"/>
        <end position="4355"/>
    </location>
</feature>
<evidence type="ECO:0000256" key="5">
    <source>
        <dbReference type="SAM" id="SignalP"/>
    </source>
</evidence>
<dbReference type="PANTHER" id="PTHR32305">
    <property type="match status" value="1"/>
</dbReference>
<dbReference type="InterPro" id="IPR022385">
    <property type="entry name" value="Rhs_assc_core"/>
</dbReference>
<sequence length="4355" mass="485186">MMFLRLSFLFFIFISFQSVAEIEVPDSVRDQIVSEVIADTGYFDAAEVEIRVRLWKLAQPQPKASGELIDSGNCVGDCELTGGDSSLPMPRKVKFKGKIKDGNITQNLIIKWKRPQALPENSSLRIKKYKVIVSKDGSTFEKYKVKAKYKNNGKPQKHQKLKLRGLDSGDYKVQVKAIYETINNDTASNKTTTNKEASQSSEWSGPSSQSLEKDTSTVGGLPDSALKTCLLLDDANTPNEVVDNDTHLSDITDIKCIDKGLVDSDLALLESFDGLMVLNLKKNVGLTNIEPLGNLPQLTWLSLNYNSSIDLTPFNTEILYNIDNFPSLESLYLVGHELTQIPTFPDTVTWLNLSRNKIIDNTGGYWPSSPLKALILSKNNTAFDSNGSPVGDSTLNDNFFENFAVMSDGNVETIQARKSAINNIDAFKSYEQLKNLDLLAHEFNETLDFSTYNGKGLCTLRLESESVKTVTGVIPLRVLSVINSDILESLSLTADTMDITGTNALRCTHHNEIVDDFIDPNSNNKSSVDFDTFCPTIWPTPEITHDNQCKPDESLSIDVLSHVESGQKFIQWEKNPSPEFDYNRWGVTYHRITSYQNGVELGFIDQAIDVPFNLSEINTLATEYTVQACTGVMGDSEVTCGFKLESGPFVDGGMGLITTLNEEWTIGAPNEFKVRFSYNDIDFNTLFGKPDYFEVTPEINNTPTNVPIILNVGSDNLPVWETSYLSRSQYPENTFAIRACNNEIGCGVKTYVTIEDTVNDFKVYEDDTTYRRYITWDASNLSDVTHFVIGVYHGSSLTESYTVSSDEPSRLVIDDTTNPSSYSLTSCNSSECSGPVKDFGANGKFAIGLVKPIMAPDQPQWNESNTAFEINFVYPETPYNSEGGKPETFEIYSNFPQSDGTFYIGSIDESIPSNGNITEGWHTPELIRDQVIGSVFKILACSDKLGCSFSSSIMVGEPVVNSLAIPFPEFNTPIHDPNSKTITLSWDFDANDDLSLVDYIKIKEAQPRFEEGIALGRNSTLQGFESEIITHRIDEPLLLNRFTVGIHTYEIIASCQSIKGADDVCNVSGSDHFSVGVTTDDGVNSDSMGNIHAEWYKNTDNNKILKWSTSGVSVDVEIDYFLLRSFQYRGGSPGCEFNGSCEYGEKPFCITKQVSPEDEPDQMVTIDSLKIDSSLINGQLYSTEFVCDNLISVSDVPEQSTPGAENELGYWVIQACINGIGCGPVEPVDDVELSDIQNIVPATDQTNSPSSIGPELLKPGHFWNKALDGNGWNFFWVNGLSQTAQDGRYGKTYDLVGYWFTYRKDDENNWTPTWIEARLKSIHEVDGTNEVFYSGTLYSHQKVTENCENNATFCILEHEVGHLKLSVIPTVDPLVDNSRKATLILDLDYASGLFTSVPESENIHPYTTTNDGLMLEIEDFSILGFNGNFLPNNDADHYAGLWQDPGSISDEESPLSSSDISMLTWIKGGLENTTIAYFDEDGLPIWGTTLTMPGTDPEVFPIGGYFNNYESLESKTVYVVPHAYNPLAQMPLNWTVSDNLTTVGWIGRDFEHENVGSEKNRFNVAGLTLRITDFINNNTRDIRKAEGTFVNEDDSTVPQINVAGGYTDLIKRANLHGIFYDIAAIDNINVETCDPDATGPCEIYFSWYTDDQFTSIVPMYSFDGSDYDPLSDLCPAVLGLPSLYPEVIAFNCIIETPGDYIFQLHKPSYDSSGATIAIAESKKLTVDGCDSNQGCDFDSIPVPLTDIDDPIVDVTSMLMPTLMTHVDGSGPVPGSGGVSGGAATYHIPMNIPSGINGMTPELSINYSSKGGNGVMGMGWSVSVGSNISRCPSTFAQEGVYRAVDFSTNDKLCLSGQKLILKSGDYLIAGSEYRTEIDSFARISMTGNQFEVISKSGRINSYEQLGTTSNETTWYLTKEEDPYGNNIIYKYNTGTNTYGEDEFVITEILYTGDELEEGNRKIKFNYSTRADASQSYYYGKLTERTLKLDGIDIFLDTTLVSHYSFEYDASTATEKLLLQGIDETRGGISRTLAETFWSENNWNVEPNGGVETRMSYQNIMDEILIYFNHDRNSLPKNITNLTTSLDFNGDGIKELTYGPQNEKQSQTSGIVFLDQTGAVIKVLNKADAKYANKFGAGDINSDGINDLISLDINNDTNDFELIFYQYDIHQDINNPSHQFKTYFKANPINLGLKNDGSENFSLVNPGISWGIDTSIPVNFNKIHMDPEASEYYIRDIDNDGLDDIVILVQLEDEGNNWSNEDRWLIKNNLLVFKNTSSWNLVIPEHPEDPPIYIEFEIKFDSPEVLVPGLAPKFERDSEPGGINTYIYDKIESVEDFNGDGLIDVHVKRLAKFRPTWLSDVPVIPTIANEKIYFRGENGYPVAKNFSQLGLTGFMCRKKPSTSTGSSLDEPCDANSNTSSGFGPNSFNFQDVNGDGLKDLLYYDRGIRSLVGDELVVDENIYRNWKVRLNKGGNYNSALFDDTSIDSDLPVYESDEAMFLPQGNICLNLDPSLAEHDNLHRICNFVFRSSTKAADLNADGISELLFPNPEELAFNRCYLSPNVSSTSAVSGTGSTRGEPTGFVTDLCSIEVGDENNMLCQSNRDMSVLSAIEQSAFNPFVGEQEVLSIVNNQGIIFNDDEGFGCLGGNCTTVPEEPDSTVPNNVTNANSNNVSAICSRGDYLLGSRYDIYTQAGGLNALWDRGVYGYSALDFKVKNNELIVNETVDTGIYSTLFWGGGGDLTGDGLTDFQTPFGCFKEPHGAELLGCTEDDGTVLINDFDMEASDSLVSGGVNLMIKNNEIMPDMVLGIYQPQTDISFQWDYHSIATELDDSLREFPLYRLPERSSGNSVEDDGYINQVNGAGEYFYFNSSMYVVSEMRKFNGIYQLDATGEIDMLSENYSTTQYSYEEAVYNNRGRGFQGFRKIKAINKPIANSDFNMTMSVSVFNQVFPLAGTLESVHSYSMDDLSEFELNTETIYEYNDNLSSYGGVFFNPLESITSFQMEEGGELKTTQTQEFISYDSFGNVTEHSDVLVDNIKVSDTNDQVVTTTKHTSNTYNPVDNVNTWWIDKLNSSTVTSTIDENTSESSWLGQAFGYDASTVNKSVTSKFIWTDNSSRKLWCQYTIANGATAPATCNSDIPNENISRNSFIYDDYGNISQVKNSGWVRLVGGGTDVQDRITVTDYSYYEGYFPNKVTQTGPPFDLKTTFYYDETDGNLILKTDPNMINGMTFYDAFGVPTSHGISNTGYGSLEAATSSAMSYCGDGGQICAAAQLIVNEALESTKNKLNSKYDFSINTGFYLRGADVYVPKLYFVSQTRKPGSPMITNWHDNKGQVILSKTDHTGGSSYVMSLQNPLGQVELTTSPFLPKSTPYFTFDTYDERGLLFERFAFIGDLNGDGDDCYRKTMYTHDKGRTTINASYTGTDCTATEPETDNLMMSRIYDAQGKLRQTTDAKSYQTKYWYDASGNPHVITDAANNPIVTVFDDLGRKESVDDPNMGLKTFEYNSFGEVVFEQDDEQKQHTDQFGNPIDDVGNYTFYDQLGRNTVKYWNVTDTQEPLTNQLSYQDSYSHSGTCGSLTAVCDEFRYSNFNGAGTYINEFYTAQHKSYSYDAFGRMVHQEVVLTDVLGELSSLAYGDAEFSIEYDYYENYNFLKQTVYNRKDVQQISDSFFSVVNHYDIFGSLISQYEGATDLAGAKKLMQFSDYDFRGQPKYKELFGTDGHSAISEYSYYPNGQIKKINHGYNDNTNSGSQTFDYQYDAWGNISAQKLNGSIDEVFKYDELQRITSSTIDTTAITYEYDETGLGNLTLKSDYSSDQIYGENGKPNAITTATLSNGNVLNYQYDAKGNRDKDLITINSVTYDQASYVYDANNLLIRAVRNEDSVIHFRYGIDQQRYLKYEDSLELEVDSNEPLRNKEATIYAGPHYEEVVNLEYLNKEIKVQVSDYLSITLKGNNRIDQHFFQKDRLGSTTQILDHEMQSVKTMSYDVFGKPRDGDSWSKMDYPELDFNAGETLSEIDITKRGFTDHEHLDNFELIHMNGRMYDFNNGRFLSVDPFIQGTTSQAINPYSYIQNNPLSGTDPTGYKIVSESFDCDEYDCGALLSGAAPSHAKNNGVVGIAVVVEKKGDVSEILAIHEDGDIEERNVSDYSFFSATQRLLWLSENRPDLLDLQANAGPDMRVNQYIAHRMAEKNGTDFQTEYANLNVWGEINIDLTLDDFYQAGVGFGDAITFGGTKYLREWNFGYASVDGGVDYNSTGYITGEYLSFGIGGGRLAYAGAAKGYSMYSTSARSSVNFRDNLKAVFRLGVGRNWRAKSYEFFRYKKRLTDSQIIKSAGRTNPYFNLYGAGLILQGATDDD</sequence>
<dbReference type="GO" id="GO:0005576">
    <property type="term" value="C:extracellular region"/>
    <property type="evidence" value="ECO:0007669"/>
    <property type="project" value="UniProtKB-SubCell"/>
</dbReference>
<dbReference type="SUPFAM" id="SSF69318">
    <property type="entry name" value="Integrin alpha N-terminal domain"/>
    <property type="match status" value="2"/>
</dbReference>
<evidence type="ECO:0000313" key="7">
    <source>
        <dbReference type="Proteomes" id="UP000295724"/>
    </source>
</evidence>
<evidence type="ECO:0000256" key="1">
    <source>
        <dbReference type="ARBA" id="ARBA00004613"/>
    </source>
</evidence>
<protein>
    <submittedName>
        <fullName evidence="6">RHS repeat-associated protein</fullName>
    </submittedName>
</protein>
<reference evidence="6 7" key="1">
    <citation type="submission" date="2019-03" db="EMBL/GenBank/DDBJ databases">
        <title>Genomic Encyclopedia of Type Strains, Phase IV (KMG-IV): sequencing the most valuable type-strain genomes for metagenomic binning, comparative biology and taxonomic classification.</title>
        <authorList>
            <person name="Goeker M."/>
        </authorList>
    </citation>
    <scope>NUCLEOTIDE SEQUENCE [LARGE SCALE GENOMIC DNA]</scope>
    <source>
        <strain evidence="6 7">DSM 25488</strain>
    </source>
</reference>
<feature type="signal peptide" evidence="5">
    <location>
        <begin position="1"/>
        <end position="20"/>
    </location>
</feature>
<keyword evidence="3" id="KW-0843">Virulence</keyword>
<dbReference type="InterPro" id="IPR003284">
    <property type="entry name" value="Sal_SpvB"/>
</dbReference>
<keyword evidence="2" id="KW-0964">Secreted</keyword>
<comment type="subcellular location">
    <subcellularLocation>
        <location evidence="1">Secreted</location>
    </subcellularLocation>
</comment>
<organism evidence="6 7">
    <name type="scientific">Marinicella litoralis</name>
    <dbReference type="NCBI Taxonomy" id="644220"/>
    <lineage>
        <taxon>Bacteria</taxon>
        <taxon>Pseudomonadati</taxon>
        <taxon>Pseudomonadota</taxon>
        <taxon>Gammaproteobacteria</taxon>
        <taxon>Lysobacterales</taxon>
        <taxon>Marinicellaceae</taxon>
        <taxon>Marinicella</taxon>
    </lineage>
</organism>
<evidence type="ECO:0000256" key="4">
    <source>
        <dbReference type="SAM" id="MobiDB-lite"/>
    </source>
</evidence>
<dbReference type="InterPro" id="IPR028994">
    <property type="entry name" value="Integrin_alpha_N"/>
</dbReference>
<keyword evidence="7" id="KW-1185">Reference proteome</keyword>
<feature type="compositionally biased region" description="Low complexity" evidence="4">
    <location>
        <begin position="198"/>
        <end position="210"/>
    </location>
</feature>
<feature type="region of interest" description="Disordered" evidence="4">
    <location>
        <begin position="187"/>
        <end position="219"/>
    </location>
</feature>
<keyword evidence="5" id="KW-0732">Signal</keyword>
<evidence type="ECO:0000313" key="6">
    <source>
        <dbReference type="EMBL" id="TDR14631.1"/>
    </source>
</evidence>
<dbReference type="Pfam" id="PF03534">
    <property type="entry name" value="SpvB"/>
    <property type="match status" value="1"/>
</dbReference>
<dbReference type="NCBIfam" id="TIGR03696">
    <property type="entry name" value="Rhs_assc_core"/>
    <property type="match status" value="1"/>
</dbReference>
<dbReference type="PANTHER" id="PTHR32305:SF15">
    <property type="entry name" value="PROTEIN RHSA-RELATED"/>
    <property type="match status" value="1"/>
</dbReference>